<reference evidence="2" key="1">
    <citation type="journal article" date="2021" name="Front. Microbiol.">
        <title>Comprehensive Comparative Genomics and Phenotyping of Methylobacterium Species.</title>
        <authorList>
            <person name="Alessa O."/>
            <person name="Ogura Y."/>
            <person name="Fujitani Y."/>
            <person name="Takami H."/>
            <person name="Hayashi T."/>
            <person name="Sahin N."/>
            <person name="Tani A."/>
        </authorList>
    </citation>
    <scope>NUCLEOTIDE SEQUENCE</scope>
    <source>
        <strain evidence="2">DSM 14458</strain>
    </source>
</reference>
<sequence>MSRTTRRIALGAILAVPFAPVPAMAAPNLSKQEREFIALVPWLQSVVPEAEEAAQLKHTLYEAAMEKAGRWRHDETTTEHHARLRRVERAQRENGYNQAWERMTALEEPIGDATRELMGYPMTTPTAIAWKARLAILFDCWHEEALDDMAALVGRARQCA</sequence>
<feature type="chain" id="PRO_5046378092" description="Lysozyme inhibitor LprI N-terminal domain-containing protein" evidence="1">
    <location>
        <begin position="26"/>
        <end position="160"/>
    </location>
</feature>
<evidence type="ECO:0000313" key="2">
    <source>
        <dbReference type="EMBL" id="GJE77257.1"/>
    </source>
</evidence>
<keyword evidence="3" id="KW-1185">Reference proteome</keyword>
<dbReference type="RefSeq" id="WP_238308375.1">
    <property type="nucleotide sequence ID" value="NZ_BPRE01000013.1"/>
</dbReference>
<accession>A0ABQ4V2Z0</accession>
<gene>
    <name evidence="2" type="ORF">BGCPKDLD_3860</name>
</gene>
<proteinExistence type="predicted"/>
<reference evidence="2" key="2">
    <citation type="submission" date="2021-08" db="EMBL/GenBank/DDBJ databases">
        <authorList>
            <person name="Tani A."/>
            <person name="Ola A."/>
            <person name="Ogura Y."/>
            <person name="Katsura K."/>
            <person name="Hayashi T."/>
        </authorList>
    </citation>
    <scope>NUCLEOTIDE SEQUENCE</scope>
    <source>
        <strain evidence="2">DSM 14458</strain>
    </source>
</reference>
<evidence type="ECO:0000313" key="3">
    <source>
        <dbReference type="Proteomes" id="UP001055093"/>
    </source>
</evidence>
<name>A0ABQ4V2Z0_9HYPH</name>
<dbReference type="Proteomes" id="UP001055093">
    <property type="component" value="Unassembled WGS sequence"/>
</dbReference>
<organism evidence="2 3">
    <name type="scientific">Methylorubrum suomiense</name>
    <dbReference type="NCBI Taxonomy" id="144191"/>
    <lineage>
        <taxon>Bacteria</taxon>
        <taxon>Pseudomonadati</taxon>
        <taxon>Pseudomonadota</taxon>
        <taxon>Alphaproteobacteria</taxon>
        <taxon>Hyphomicrobiales</taxon>
        <taxon>Methylobacteriaceae</taxon>
        <taxon>Methylorubrum</taxon>
    </lineage>
</organism>
<keyword evidence="1" id="KW-0732">Signal</keyword>
<protein>
    <recommendedName>
        <fullName evidence="4">Lysozyme inhibitor LprI N-terminal domain-containing protein</fullName>
    </recommendedName>
</protein>
<dbReference type="EMBL" id="BPRE01000013">
    <property type="protein sequence ID" value="GJE77257.1"/>
    <property type="molecule type" value="Genomic_DNA"/>
</dbReference>
<evidence type="ECO:0000256" key="1">
    <source>
        <dbReference type="SAM" id="SignalP"/>
    </source>
</evidence>
<feature type="signal peptide" evidence="1">
    <location>
        <begin position="1"/>
        <end position="25"/>
    </location>
</feature>
<evidence type="ECO:0008006" key="4">
    <source>
        <dbReference type="Google" id="ProtNLM"/>
    </source>
</evidence>
<comment type="caution">
    <text evidence="2">The sequence shown here is derived from an EMBL/GenBank/DDBJ whole genome shotgun (WGS) entry which is preliminary data.</text>
</comment>